<dbReference type="OrthoDB" id="1912931at2"/>
<keyword evidence="3" id="KW-1185">Reference proteome</keyword>
<name>A0A1M6BBZ6_9CLOT</name>
<proteinExistence type="predicted"/>
<reference evidence="2 3" key="1">
    <citation type="submission" date="2016-11" db="EMBL/GenBank/DDBJ databases">
        <authorList>
            <person name="Jaros S."/>
            <person name="Januszkiewicz K."/>
            <person name="Wedrychowicz H."/>
        </authorList>
    </citation>
    <scope>NUCLEOTIDE SEQUENCE [LARGE SCALE GENOMIC DNA]</scope>
    <source>
        <strain evidence="2 3">DSM 21864</strain>
    </source>
</reference>
<dbReference type="Proteomes" id="UP000184080">
    <property type="component" value="Unassembled WGS sequence"/>
</dbReference>
<keyword evidence="1" id="KW-0472">Membrane</keyword>
<evidence type="ECO:0000313" key="2">
    <source>
        <dbReference type="EMBL" id="SHI46271.1"/>
    </source>
</evidence>
<sequence>MKKIMPCLLFITIGMICFYFAFQDNTNATLGIPLTIIGAISFGIGIYKSWRNKILSSVLDLFHFWP</sequence>
<evidence type="ECO:0000256" key="1">
    <source>
        <dbReference type="SAM" id="Phobius"/>
    </source>
</evidence>
<keyword evidence="1" id="KW-0812">Transmembrane</keyword>
<dbReference type="AlphaFoldDB" id="A0A1M6BBZ6"/>
<protein>
    <submittedName>
        <fullName evidence="2">Uncharacterized protein</fullName>
    </submittedName>
</protein>
<accession>A0A1M6BBZ6</accession>
<dbReference type="EMBL" id="FQZO01000001">
    <property type="protein sequence ID" value="SHI46271.1"/>
    <property type="molecule type" value="Genomic_DNA"/>
</dbReference>
<dbReference type="RefSeq" id="WP_073003816.1">
    <property type="nucleotide sequence ID" value="NZ_FQZO01000001.1"/>
</dbReference>
<feature type="transmembrane region" description="Helical" evidence="1">
    <location>
        <begin position="28"/>
        <end position="47"/>
    </location>
</feature>
<keyword evidence="1" id="KW-1133">Transmembrane helix</keyword>
<feature type="transmembrane region" description="Helical" evidence="1">
    <location>
        <begin position="7"/>
        <end position="22"/>
    </location>
</feature>
<organism evidence="2 3">
    <name type="scientific">Clostridium amylolyticum</name>
    <dbReference type="NCBI Taxonomy" id="1121298"/>
    <lineage>
        <taxon>Bacteria</taxon>
        <taxon>Bacillati</taxon>
        <taxon>Bacillota</taxon>
        <taxon>Clostridia</taxon>
        <taxon>Eubacteriales</taxon>
        <taxon>Clostridiaceae</taxon>
        <taxon>Clostridium</taxon>
    </lineage>
</organism>
<evidence type="ECO:0000313" key="3">
    <source>
        <dbReference type="Proteomes" id="UP000184080"/>
    </source>
</evidence>
<gene>
    <name evidence="2" type="ORF">SAMN05444401_0708</name>
</gene>